<proteinExistence type="predicted"/>
<dbReference type="Proteomes" id="UP000595691">
    <property type="component" value="Chromosome"/>
</dbReference>
<accession>A0ABX7E7R4</accession>
<protein>
    <submittedName>
        <fullName evidence="2">Holin-like toxin</fullName>
    </submittedName>
</protein>
<name>A0ABX7E7R4_9BACI</name>
<keyword evidence="1" id="KW-1133">Transmembrane helix</keyword>
<evidence type="ECO:0000313" key="3">
    <source>
        <dbReference type="Proteomes" id="UP000595691"/>
    </source>
</evidence>
<reference evidence="2 3" key="1">
    <citation type="submission" date="2020-11" db="EMBL/GenBank/DDBJ databases">
        <title>Taxonomic evaluation of the Bacillus sporothermodurans group of bacteria based on whole genome sequences.</title>
        <authorList>
            <person name="Fiedler G."/>
            <person name="Herbstmann A.-D."/>
            <person name="Doll E."/>
            <person name="Wenning M."/>
            <person name="Brinks E."/>
            <person name="Kabisch J."/>
            <person name="Breitenwieser F."/>
            <person name="Lappann M."/>
            <person name="Boehnlein C."/>
            <person name="Franz C."/>
        </authorList>
    </citation>
    <scope>NUCLEOTIDE SEQUENCE [LARGE SCALE GENOMIC DNA]</scope>
    <source>
        <strain evidence="2 3">JCM 19841</strain>
    </source>
</reference>
<sequence>MVVVTPKLKGGRSLMVTFYEALSLMMMFGSLIVTVITVVISLTKKK</sequence>
<dbReference type="InterPro" id="IPR031616">
    <property type="entry name" value="BsrE-like"/>
</dbReference>
<keyword evidence="3" id="KW-1185">Reference proteome</keyword>
<feature type="transmembrane region" description="Helical" evidence="1">
    <location>
        <begin position="21"/>
        <end position="42"/>
    </location>
</feature>
<evidence type="ECO:0000313" key="2">
    <source>
        <dbReference type="EMBL" id="QQZ11305.1"/>
    </source>
</evidence>
<organism evidence="2 3">
    <name type="scientific">Heyndrickxia vini</name>
    <dbReference type="NCBI Taxonomy" id="1476025"/>
    <lineage>
        <taxon>Bacteria</taxon>
        <taxon>Bacillati</taxon>
        <taxon>Bacillota</taxon>
        <taxon>Bacilli</taxon>
        <taxon>Bacillales</taxon>
        <taxon>Bacillaceae</taxon>
        <taxon>Heyndrickxia</taxon>
    </lineage>
</organism>
<dbReference type="Pfam" id="PF16935">
    <property type="entry name" value="Hol_Tox"/>
    <property type="match status" value="1"/>
</dbReference>
<dbReference type="EMBL" id="CP065425">
    <property type="protein sequence ID" value="QQZ11305.1"/>
    <property type="molecule type" value="Genomic_DNA"/>
</dbReference>
<keyword evidence="1" id="KW-0812">Transmembrane</keyword>
<gene>
    <name evidence="2" type="ORF">I5776_10640</name>
</gene>
<evidence type="ECO:0000256" key="1">
    <source>
        <dbReference type="SAM" id="Phobius"/>
    </source>
</evidence>
<keyword evidence="1" id="KW-0472">Membrane</keyword>